<accession>A0A423WWF7</accession>
<gene>
    <name evidence="2" type="ORF">VMCG_03588</name>
</gene>
<feature type="region of interest" description="Disordered" evidence="1">
    <location>
        <begin position="488"/>
        <end position="558"/>
    </location>
</feature>
<evidence type="ECO:0000313" key="3">
    <source>
        <dbReference type="Proteomes" id="UP000283895"/>
    </source>
</evidence>
<name>A0A423WWF7_9PEZI</name>
<dbReference type="STRING" id="356882.A0A423WWF7"/>
<feature type="compositionally biased region" description="Low complexity" evidence="1">
    <location>
        <begin position="745"/>
        <end position="762"/>
    </location>
</feature>
<dbReference type="InterPro" id="IPR018465">
    <property type="entry name" value="Scm3/HJURP"/>
</dbReference>
<dbReference type="InterPro" id="IPR009072">
    <property type="entry name" value="Histone-fold"/>
</dbReference>
<sequence>MGPPAKRQRLGLGPAETDDEDELDFDPEVLNQRRDPGYQLEQARDHAAYKLKSRFENIFAKYEKDFTGVGDEIDLRTGQVVVDNGHLESMRIGHRLNKFECCDARRSVGSGRFKFEQVAIIAYEGRTATSFLYDVFKPQLFYDAPSIIRLLRSFGGSGRQHGIGMGASARKVTRKALPAPRGQDEDDEDVLLGVSGNVLKRKESAKESPLIKRKFLTVDSSPHNDPGLNDLIQEVIENIPETPPSVHRPTSKLGTMRQLSGRKVSSQPNLEPKGKPRGRPRGRPRGTGAGKSRKKASIGENPDIPHDSGHASSPESPTGFIKARSNRKLVAGRVGPFAQPRGPGEDTSSFSEGDLELYQDVTGMPAIDSDSHSFYVEIEARNVNGFSAQKRPHTETIRMRSMGPEKQKSTLSTAQGTFERNVIDPTFTFSDEETLPPRDTRKGRRKSEPAKLVAQPVLQVSRPNLQRHLPSNFERNVVDPSYAFSDEENLLPRRAKTSRREPQSATDSKLSANEDSSAFGELDHASVSESRETHDSPSARKGKRQPMRSARKPDVAVDTSVYASVGSVSSNALPAESEAEEVPHSANTAFSKSRTQNPRGNGPTKALVSVHRDHLVDQEVESVVAESSSSHPRSVRRRPGRQKKVVERIASPELGEPAFEAAGPSTEQVERNSSETGPLPTATSAPPHQPSTPRTKSKAADKNTPSSKPGLISLLSDNEDDEDEISFDLSAFTPSGHHRILARGSHNPHSTTTTPHTASNSTVSKKKQRASSTLLGPSSTSKIRKHRTPGSERKDGKGKRRGSTNSLARSVVKVRRESFRAPSPTGSVVQTPGGTKRRCGLDGFRCERDFCFVCISI</sequence>
<dbReference type="Proteomes" id="UP000283895">
    <property type="component" value="Unassembled WGS sequence"/>
</dbReference>
<dbReference type="GO" id="GO:0005634">
    <property type="term" value="C:nucleus"/>
    <property type="evidence" value="ECO:0007669"/>
    <property type="project" value="InterPro"/>
</dbReference>
<reference evidence="2 3" key="1">
    <citation type="submission" date="2015-09" db="EMBL/GenBank/DDBJ databases">
        <title>Host preference determinants of Valsa canker pathogens revealed by comparative genomics.</title>
        <authorList>
            <person name="Yin Z."/>
            <person name="Huang L."/>
        </authorList>
    </citation>
    <scope>NUCLEOTIDE SEQUENCE [LARGE SCALE GENOMIC DNA]</scope>
    <source>
        <strain evidence="2 3">03-1</strain>
    </source>
</reference>
<evidence type="ECO:0000313" key="2">
    <source>
        <dbReference type="EMBL" id="ROW07800.1"/>
    </source>
</evidence>
<feature type="compositionally biased region" description="Polar residues" evidence="1">
    <location>
        <begin position="770"/>
        <end position="781"/>
    </location>
</feature>
<dbReference type="PANTHER" id="PTHR15992">
    <property type="entry name" value="HOLLIDAY JUNCTION RECOGNITION PROTEIN"/>
    <property type="match status" value="1"/>
</dbReference>
<feature type="region of interest" description="Disordered" evidence="1">
    <location>
        <begin position="1"/>
        <end position="24"/>
    </location>
</feature>
<feature type="compositionally biased region" description="Basic residues" evidence="1">
    <location>
        <begin position="633"/>
        <end position="643"/>
    </location>
</feature>
<feature type="compositionally biased region" description="Low complexity" evidence="1">
    <location>
        <begin position="621"/>
        <end position="632"/>
    </location>
</feature>
<feature type="region of interest" description="Disordered" evidence="1">
    <location>
        <begin position="571"/>
        <end position="715"/>
    </location>
</feature>
<feature type="region of interest" description="Disordered" evidence="1">
    <location>
        <begin position="162"/>
        <end position="189"/>
    </location>
</feature>
<feature type="region of interest" description="Disordered" evidence="1">
    <location>
        <begin position="240"/>
        <end position="320"/>
    </location>
</feature>
<dbReference type="GO" id="GO:0042393">
    <property type="term" value="F:histone binding"/>
    <property type="evidence" value="ECO:0007669"/>
    <property type="project" value="InterPro"/>
</dbReference>
<feature type="region of interest" description="Disordered" evidence="1">
    <location>
        <begin position="400"/>
        <end position="473"/>
    </location>
</feature>
<evidence type="ECO:0000256" key="1">
    <source>
        <dbReference type="SAM" id="MobiDB-lite"/>
    </source>
</evidence>
<dbReference type="PANTHER" id="PTHR15992:SF5">
    <property type="entry name" value="HOLLIDAY JUNCTION RECOGNITION PROTEIN"/>
    <property type="match status" value="1"/>
</dbReference>
<feature type="compositionally biased region" description="Polar residues" evidence="1">
    <location>
        <begin position="681"/>
        <end position="694"/>
    </location>
</feature>
<dbReference type="GO" id="GO:0046982">
    <property type="term" value="F:protein heterodimerization activity"/>
    <property type="evidence" value="ECO:0007669"/>
    <property type="project" value="InterPro"/>
</dbReference>
<dbReference type="EMBL" id="LKEA01000007">
    <property type="protein sequence ID" value="ROW07800.1"/>
    <property type="molecule type" value="Genomic_DNA"/>
</dbReference>
<feature type="compositionally biased region" description="Basic residues" evidence="1">
    <location>
        <begin position="540"/>
        <end position="550"/>
    </location>
</feature>
<feature type="compositionally biased region" description="Basic and acidic residues" evidence="1">
    <location>
        <begin position="521"/>
        <end position="538"/>
    </location>
</feature>
<feature type="compositionally biased region" description="Basic residues" evidence="1">
    <location>
        <begin position="275"/>
        <end position="284"/>
    </location>
</feature>
<dbReference type="AlphaFoldDB" id="A0A423WWF7"/>
<feature type="region of interest" description="Disordered" evidence="1">
    <location>
        <begin position="738"/>
        <end position="809"/>
    </location>
</feature>
<protein>
    <submittedName>
        <fullName evidence="2">Uncharacterized protein</fullName>
    </submittedName>
</protein>
<comment type="caution">
    <text evidence="2">The sequence shown here is derived from an EMBL/GenBank/DDBJ whole genome shotgun (WGS) entry which is preliminary data.</text>
</comment>
<feature type="compositionally biased region" description="Polar residues" evidence="1">
    <location>
        <begin position="585"/>
        <end position="599"/>
    </location>
</feature>
<feature type="compositionally biased region" description="Polar residues" evidence="1">
    <location>
        <begin position="503"/>
        <end position="516"/>
    </location>
</feature>
<keyword evidence="3" id="KW-1185">Reference proteome</keyword>
<organism evidence="2 3">
    <name type="scientific">Cytospora schulzeri</name>
    <dbReference type="NCBI Taxonomy" id="448051"/>
    <lineage>
        <taxon>Eukaryota</taxon>
        <taxon>Fungi</taxon>
        <taxon>Dikarya</taxon>
        <taxon>Ascomycota</taxon>
        <taxon>Pezizomycotina</taxon>
        <taxon>Sordariomycetes</taxon>
        <taxon>Sordariomycetidae</taxon>
        <taxon>Diaporthales</taxon>
        <taxon>Cytosporaceae</taxon>
        <taxon>Cytospora</taxon>
    </lineage>
</organism>
<dbReference type="Pfam" id="PF10384">
    <property type="entry name" value="Scm3"/>
    <property type="match status" value="1"/>
</dbReference>
<dbReference type="Gene3D" id="1.10.20.10">
    <property type="entry name" value="Histone, subunit A"/>
    <property type="match status" value="1"/>
</dbReference>
<dbReference type="OrthoDB" id="2420608at2759"/>
<feature type="compositionally biased region" description="Polar residues" evidence="1">
    <location>
        <begin position="409"/>
        <end position="418"/>
    </location>
</feature>
<proteinExistence type="predicted"/>